<gene>
    <name evidence="2" type="ORF">D3Y57_17035</name>
</gene>
<feature type="transmembrane region" description="Helical" evidence="1">
    <location>
        <begin position="218"/>
        <end position="237"/>
    </location>
</feature>
<dbReference type="KEGG" id="spha:D3Y57_17035"/>
<feature type="transmembrane region" description="Helical" evidence="1">
    <location>
        <begin position="15"/>
        <end position="36"/>
    </location>
</feature>
<accession>A0A494TJW3</accession>
<name>A0A494TJW3_SPHPE</name>
<feature type="transmembrane region" description="Helical" evidence="1">
    <location>
        <begin position="179"/>
        <end position="197"/>
    </location>
</feature>
<evidence type="ECO:0000256" key="1">
    <source>
        <dbReference type="SAM" id="Phobius"/>
    </source>
</evidence>
<keyword evidence="1" id="KW-0472">Membrane</keyword>
<keyword evidence="3" id="KW-1185">Reference proteome</keyword>
<dbReference type="AlphaFoldDB" id="A0A494TJW3"/>
<organism evidence="2 3">
    <name type="scientific">Sphingomonas paeninsulae</name>
    <dbReference type="NCBI Taxonomy" id="2319844"/>
    <lineage>
        <taxon>Bacteria</taxon>
        <taxon>Pseudomonadati</taxon>
        <taxon>Pseudomonadota</taxon>
        <taxon>Alphaproteobacteria</taxon>
        <taxon>Sphingomonadales</taxon>
        <taxon>Sphingomonadaceae</taxon>
        <taxon>Sphingomonas</taxon>
    </lineage>
</organism>
<sequence>MATVLVSRPLTAERWFYLGMAGTILIVVFAGFAPSFYLRGVIAPRIEMHPMTPLVIAHGLLFTSWVLLFATQVGLISADRRDLHRILGKAGFVLVILMPIVGALAALNGVARHAGPPQFAPLAWLAVPLLDVPVFTTLIAAALYHRRSAQKHKRLMLIATIGMLMPAMGRLLLPIPFPAVIAATYGIMLGALIVWDIKSQGKIHVATRWGGSFLIASWIFRLSIMQTATWLAFAGWAQSFVV</sequence>
<evidence type="ECO:0000313" key="2">
    <source>
        <dbReference type="EMBL" id="AYJ87323.1"/>
    </source>
</evidence>
<protein>
    <recommendedName>
        <fullName evidence="4">DUF2306 domain-containing protein</fullName>
    </recommendedName>
</protein>
<dbReference type="Proteomes" id="UP000276254">
    <property type="component" value="Chromosome"/>
</dbReference>
<reference evidence="2 3" key="1">
    <citation type="submission" date="2018-09" db="EMBL/GenBank/DDBJ databases">
        <title>Sphingomonas peninsula sp. nov., isolated from fildes peninsula, Antarctic soil.</title>
        <authorList>
            <person name="Yingchao G."/>
        </authorList>
    </citation>
    <scope>NUCLEOTIDE SEQUENCE [LARGE SCALE GENOMIC DNA]</scope>
    <source>
        <strain evidence="2 3">YZ-8</strain>
    </source>
</reference>
<evidence type="ECO:0008006" key="4">
    <source>
        <dbReference type="Google" id="ProtNLM"/>
    </source>
</evidence>
<feature type="transmembrane region" description="Helical" evidence="1">
    <location>
        <begin position="90"/>
        <end position="110"/>
    </location>
</feature>
<dbReference type="RefSeq" id="WP_121154510.1">
    <property type="nucleotide sequence ID" value="NZ_CP032829.1"/>
</dbReference>
<proteinExistence type="predicted"/>
<evidence type="ECO:0000313" key="3">
    <source>
        <dbReference type="Proteomes" id="UP000276254"/>
    </source>
</evidence>
<keyword evidence="1" id="KW-1133">Transmembrane helix</keyword>
<feature type="transmembrane region" description="Helical" evidence="1">
    <location>
        <begin position="122"/>
        <end position="143"/>
    </location>
</feature>
<dbReference type="EMBL" id="CP032829">
    <property type="protein sequence ID" value="AYJ87323.1"/>
    <property type="molecule type" value="Genomic_DNA"/>
</dbReference>
<keyword evidence="1" id="KW-0812">Transmembrane</keyword>
<dbReference type="OrthoDB" id="648493at2"/>
<feature type="transmembrane region" description="Helical" evidence="1">
    <location>
        <begin position="56"/>
        <end position="78"/>
    </location>
</feature>